<keyword evidence="1" id="KW-0812">Transmembrane</keyword>
<gene>
    <name evidence="2" type="ORF">DKG77_03585</name>
</gene>
<dbReference type="Proteomes" id="UP000245762">
    <property type="component" value="Unassembled WGS sequence"/>
</dbReference>
<dbReference type="RefSeq" id="WP_109660262.1">
    <property type="nucleotide sequence ID" value="NZ_QGEG01000001.1"/>
</dbReference>
<keyword evidence="1" id="KW-1133">Transmembrane helix</keyword>
<organism evidence="2 3">
    <name type="scientific">Flagellimonas aquimarina</name>
    <dbReference type="NCBI Taxonomy" id="2201895"/>
    <lineage>
        <taxon>Bacteria</taxon>
        <taxon>Pseudomonadati</taxon>
        <taxon>Bacteroidota</taxon>
        <taxon>Flavobacteriia</taxon>
        <taxon>Flavobacteriales</taxon>
        <taxon>Flavobacteriaceae</taxon>
        <taxon>Flagellimonas</taxon>
    </lineage>
</organism>
<protein>
    <submittedName>
        <fullName evidence="2">Uncharacterized protein</fullName>
    </submittedName>
</protein>
<keyword evidence="1" id="KW-0472">Membrane</keyword>
<evidence type="ECO:0000313" key="2">
    <source>
        <dbReference type="EMBL" id="PWL39922.1"/>
    </source>
</evidence>
<dbReference type="AlphaFoldDB" id="A0A316L0D4"/>
<feature type="transmembrane region" description="Helical" evidence="1">
    <location>
        <begin position="85"/>
        <end position="103"/>
    </location>
</feature>
<dbReference type="OrthoDB" id="5198105at2"/>
<reference evidence="2 3" key="1">
    <citation type="submission" date="2018-05" db="EMBL/GenBank/DDBJ databases">
        <title>Complete genome sequence of Flagellimonas aquimarina ECD12 isolated from seaweed Ecklonia cava.</title>
        <authorList>
            <person name="Choi S."/>
            <person name="Seong C."/>
        </authorList>
    </citation>
    <scope>NUCLEOTIDE SEQUENCE [LARGE SCALE GENOMIC DNA]</scope>
    <source>
        <strain evidence="2 3">ECD12</strain>
    </source>
</reference>
<evidence type="ECO:0000313" key="3">
    <source>
        <dbReference type="Proteomes" id="UP000245762"/>
    </source>
</evidence>
<keyword evidence="3" id="KW-1185">Reference proteome</keyword>
<dbReference type="EMBL" id="QGEG01000001">
    <property type="protein sequence ID" value="PWL39922.1"/>
    <property type="molecule type" value="Genomic_DNA"/>
</dbReference>
<feature type="transmembrane region" description="Helical" evidence="1">
    <location>
        <begin position="161"/>
        <end position="182"/>
    </location>
</feature>
<sequence>MKRLTKIIEKNISGKKVLGLFILTNVVYTFMLTVTIPKTMEFSNGMKLLDMMPAGYDLNYVSELFSSLGENGRMTYLNNQIPVDMIYPLLFGLSYCLLLGYFLKKLNKLNSPYTYLCLIPIIAGIADYLENLGIITMLKNYPELTEITVYATNMFSVTKSISTSIFFIVLIVVLITLGIILLRIKTSANNV</sequence>
<evidence type="ECO:0000256" key="1">
    <source>
        <dbReference type="SAM" id="Phobius"/>
    </source>
</evidence>
<proteinExistence type="predicted"/>
<accession>A0A316L0D4</accession>
<comment type="caution">
    <text evidence="2">The sequence shown here is derived from an EMBL/GenBank/DDBJ whole genome shotgun (WGS) entry which is preliminary data.</text>
</comment>
<name>A0A316L0D4_9FLAO</name>
<feature type="transmembrane region" description="Helical" evidence="1">
    <location>
        <begin position="20"/>
        <end position="40"/>
    </location>
</feature>
<feature type="transmembrane region" description="Helical" evidence="1">
    <location>
        <begin position="115"/>
        <end position="141"/>
    </location>
</feature>